<evidence type="ECO:0008006" key="4">
    <source>
        <dbReference type="Google" id="ProtNLM"/>
    </source>
</evidence>
<gene>
    <name evidence="3" type="ORF">MBMO_EB0-39H12.0102</name>
</gene>
<evidence type="ECO:0000313" key="3">
    <source>
        <dbReference type="EMBL" id="ABL97726.1"/>
    </source>
</evidence>
<dbReference type="SUPFAM" id="SSF55486">
    <property type="entry name" value="Metalloproteases ('zincins'), catalytic domain"/>
    <property type="match status" value="1"/>
</dbReference>
<name>A4GI15_9BACT</name>
<dbReference type="Pfam" id="PF16313">
    <property type="entry name" value="DUF4953"/>
    <property type="match status" value="1"/>
</dbReference>
<dbReference type="CDD" id="cd04276">
    <property type="entry name" value="ZnMc_MMP_like_2"/>
    <property type="match status" value="1"/>
</dbReference>
<dbReference type="Gene3D" id="3.40.390.10">
    <property type="entry name" value="Collagenase (Catalytic Domain)"/>
    <property type="match status" value="1"/>
</dbReference>
<dbReference type="EMBL" id="EF089399">
    <property type="protein sequence ID" value="ABL97726.1"/>
    <property type="molecule type" value="Genomic_DNA"/>
</dbReference>
<protein>
    <recommendedName>
        <fullName evidence="4">DUF5117 domain-containing protein</fullName>
    </recommendedName>
</protein>
<evidence type="ECO:0000259" key="1">
    <source>
        <dbReference type="Pfam" id="PF16313"/>
    </source>
</evidence>
<feature type="domain" description="DUF5117" evidence="2">
    <location>
        <begin position="105"/>
        <end position="294"/>
    </location>
</feature>
<dbReference type="PANTHER" id="PTHR38478">
    <property type="entry name" value="PEPTIDASE M1A AND M12B"/>
    <property type="match status" value="1"/>
</dbReference>
<organism evidence="3">
    <name type="scientific">uncultured marine bacterium EB0_39H12</name>
    <dbReference type="NCBI Taxonomy" id="415437"/>
    <lineage>
        <taxon>Bacteria</taxon>
        <taxon>environmental samples</taxon>
    </lineage>
</organism>
<feature type="domain" description="EcxA zinc-binding" evidence="1">
    <location>
        <begin position="441"/>
        <end position="754"/>
    </location>
</feature>
<reference evidence="3" key="1">
    <citation type="journal article" date="2007" name="Environ. Microbiol.">
        <title>Proteorhodopsin photosystem gene clusters exhibit co-evolutionary trends and shared ancestry among diverse marine microbial phyla.</title>
        <authorList>
            <person name="McCarren J."/>
            <person name="Delong E.F."/>
        </authorList>
    </citation>
    <scope>NUCLEOTIDE SEQUENCE</scope>
</reference>
<dbReference type="InterPro" id="IPR033413">
    <property type="entry name" value="DUF5117"/>
</dbReference>
<accession>A4GI15</accession>
<dbReference type="InterPro" id="IPR024079">
    <property type="entry name" value="MetalloPept_cat_dom_sf"/>
</dbReference>
<evidence type="ECO:0000259" key="2">
    <source>
        <dbReference type="Pfam" id="PF17148"/>
    </source>
</evidence>
<dbReference type="AlphaFoldDB" id="A4GI15"/>
<dbReference type="Pfam" id="PF17148">
    <property type="entry name" value="DUF5117"/>
    <property type="match status" value="1"/>
</dbReference>
<dbReference type="InterPro" id="IPR032534">
    <property type="entry name" value="EcxA_zinc-bd"/>
</dbReference>
<proteinExistence type="predicted"/>
<sequence length="830" mass="94953">MKNLLITLFILLSIISHGLVAEEKPETTDEDIVAVEEEKETYIKELVEDYEETLGFFVTYRDPESNQIFLKITKEQLKSEFIYFAHVINGVASTGKVKGSYTDEGIFKIEKDFNNLRFSRVLTNFSFDENSPLAKSQGANISDSTFQVFEILANNEDENEYLIDITGMLLSETLTPILPIYSPDGPPPGFAWGQVSPSKSRIEGIYNYEKNTDFEVEYVIESAPSYNYEYDDVADPRNVNIKLRYSFIEMPKNDFEPRLANQSIGYFSERITDLTSKDVTPYKDLIGKWNLRKKNPKEDLSEPIKPITFWIENTTPFELRDFIKKGVLAWNIAFEAAGFKNAIEVKVQPDDADWDAGDIRYNVLRWTSSPDPVFGGYGPSMTNPRTGEIIAADIMLEWIYLTNRVNYDTIFNDHSDHKNCSSSSYIQDGMILAQAIELNDPKIIEQAIIRLTLHEVGHTLGLNHNFKGSYLHDIDSVHNPEITSKTGVTASVMEYPAINLAPLDIEQGDYYDTIPGPYDIWAIKYGYTQDLSESELDEIISEQNKPEHMFANDSEDMRSPGRGIDPRAMINDLTNDPITYASQRIELVNNSQENIVSKLSNTAQTFEEYRLAHGIFMREYSRSLEVISRHIGGVYVERYDPKNKNTNKPYTPAPSNEQRRAMEALNKYAFSSKAFPINPELLQVVQVERRMFDLYGEHEDPQMHKMILGIQNRVLDHVLSPWTLYRISDTELYGNDYSVNEVMDDLTKSIFTGDVNNKVSSIRRNLQTAYVRRLFGILGQDYYDELATAAVYNSLREIQKIVRKSSNDVPTKSHRKLISWIIESGLDGAK</sequence>
<dbReference type="GO" id="GO:0008237">
    <property type="term" value="F:metallopeptidase activity"/>
    <property type="evidence" value="ECO:0007669"/>
    <property type="project" value="InterPro"/>
</dbReference>
<dbReference type="InterPro" id="IPR034032">
    <property type="entry name" value="Zn_MMP-like_bac"/>
</dbReference>
<dbReference type="PANTHER" id="PTHR38478:SF1">
    <property type="entry name" value="ZINC DEPENDENT METALLOPROTEASE DOMAIN LIPOPROTEIN"/>
    <property type="match status" value="1"/>
</dbReference>